<protein>
    <recommendedName>
        <fullName evidence="2">RNase NYN domain-containing protein</fullName>
    </recommendedName>
</protein>
<evidence type="ECO:0000313" key="3">
    <source>
        <dbReference type="EMBL" id="CAD9553024.1"/>
    </source>
</evidence>
<sequence>MWALDGGRRSLVGGEGLLPYVQHELLHLSPTGTNDDDFILKLARCRDAYVLTNDLFRDHIAQGRVPKQWVAARRVSYMYVHKQILTVMPSPPMEPSRPAVQDVHVQDADIQDANIQDASAGKKRPDKKRPRPHMAICKRPRHGNRPGGGIPAMIPAPSKVPLQPMLQLIVPSSVN</sequence>
<feature type="domain" description="RNase NYN" evidence="2">
    <location>
        <begin position="26"/>
        <end position="94"/>
    </location>
</feature>
<dbReference type="Gene3D" id="3.40.50.11980">
    <property type="match status" value="1"/>
</dbReference>
<evidence type="ECO:0000256" key="1">
    <source>
        <dbReference type="SAM" id="MobiDB-lite"/>
    </source>
</evidence>
<feature type="region of interest" description="Disordered" evidence="1">
    <location>
        <begin position="112"/>
        <end position="149"/>
    </location>
</feature>
<dbReference type="Pfam" id="PF11977">
    <property type="entry name" value="RNase_Zc3h12a"/>
    <property type="match status" value="1"/>
</dbReference>
<dbReference type="EMBL" id="HBGU01084716">
    <property type="protein sequence ID" value="CAD9553024.1"/>
    <property type="molecule type" value="Transcribed_RNA"/>
</dbReference>
<evidence type="ECO:0000259" key="2">
    <source>
        <dbReference type="Pfam" id="PF11977"/>
    </source>
</evidence>
<name>A0A7S2NQA8_9EUKA</name>
<accession>A0A7S2NQA8</accession>
<dbReference type="InterPro" id="IPR021869">
    <property type="entry name" value="RNase_Zc3h12_NYN"/>
</dbReference>
<proteinExistence type="predicted"/>
<gene>
    <name evidence="3" type="ORF">CBRE1094_LOCUS46224</name>
</gene>
<feature type="compositionally biased region" description="Basic residues" evidence="1">
    <location>
        <begin position="121"/>
        <end position="144"/>
    </location>
</feature>
<reference evidence="3" key="1">
    <citation type="submission" date="2021-01" db="EMBL/GenBank/DDBJ databases">
        <authorList>
            <person name="Corre E."/>
            <person name="Pelletier E."/>
            <person name="Niang G."/>
            <person name="Scheremetjew M."/>
            <person name="Finn R."/>
            <person name="Kale V."/>
            <person name="Holt S."/>
            <person name="Cochrane G."/>
            <person name="Meng A."/>
            <person name="Brown T."/>
            <person name="Cohen L."/>
        </authorList>
    </citation>
    <scope>NUCLEOTIDE SEQUENCE</scope>
    <source>
        <strain evidence="3">UTEX LB 985</strain>
    </source>
</reference>
<dbReference type="AlphaFoldDB" id="A0A7S2NQA8"/>
<organism evidence="3">
    <name type="scientific">Haptolina brevifila</name>
    <dbReference type="NCBI Taxonomy" id="156173"/>
    <lineage>
        <taxon>Eukaryota</taxon>
        <taxon>Haptista</taxon>
        <taxon>Haptophyta</taxon>
        <taxon>Prymnesiophyceae</taxon>
        <taxon>Prymnesiales</taxon>
        <taxon>Prymnesiaceae</taxon>
        <taxon>Haptolina</taxon>
    </lineage>
</organism>